<evidence type="ECO:0000256" key="1">
    <source>
        <dbReference type="ARBA" id="ARBA00004123"/>
    </source>
</evidence>
<organism evidence="7 8">
    <name type="scientific">Debaryomyces fabryi</name>
    <dbReference type="NCBI Taxonomy" id="58627"/>
    <lineage>
        <taxon>Eukaryota</taxon>
        <taxon>Fungi</taxon>
        <taxon>Dikarya</taxon>
        <taxon>Ascomycota</taxon>
        <taxon>Saccharomycotina</taxon>
        <taxon>Pichiomycetes</taxon>
        <taxon>Debaryomycetaceae</taxon>
        <taxon>Debaryomyces</taxon>
    </lineage>
</organism>
<dbReference type="OrthoDB" id="10265668at2759"/>
<keyword evidence="2" id="KW-0507">mRNA processing</keyword>
<dbReference type="Pfam" id="PF23241">
    <property type="entry name" value="HAT_PRP39_C"/>
    <property type="match status" value="1"/>
</dbReference>
<keyword evidence="3" id="KW-0677">Repeat</keyword>
<dbReference type="GO" id="GO:0000243">
    <property type="term" value="C:commitment complex"/>
    <property type="evidence" value="ECO:0007669"/>
    <property type="project" value="TreeGrafter"/>
</dbReference>
<dbReference type="GeneID" id="26838213"/>
<dbReference type="GO" id="GO:0005685">
    <property type="term" value="C:U1 snRNP"/>
    <property type="evidence" value="ECO:0007669"/>
    <property type="project" value="TreeGrafter"/>
</dbReference>
<dbReference type="Proteomes" id="UP000054251">
    <property type="component" value="Unassembled WGS sequence"/>
</dbReference>
<dbReference type="PANTHER" id="PTHR17204">
    <property type="entry name" value="PRE-MRNA PROCESSING PROTEIN PRP39-RELATED"/>
    <property type="match status" value="1"/>
</dbReference>
<dbReference type="GO" id="GO:0071004">
    <property type="term" value="C:U2-type prespliceosome"/>
    <property type="evidence" value="ECO:0007669"/>
    <property type="project" value="TreeGrafter"/>
</dbReference>
<dbReference type="Pfam" id="PF23240">
    <property type="entry name" value="HAT_PRP39_N"/>
    <property type="match status" value="1"/>
</dbReference>
<evidence type="ECO:0008006" key="9">
    <source>
        <dbReference type="Google" id="ProtNLM"/>
    </source>
</evidence>
<evidence type="ECO:0000256" key="3">
    <source>
        <dbReference type="ARBA" id="ARBA00022737"/>
    </source>
</evidence>
<evidence type="ECO:0000256" key="6">
    <source>
        <dbReference type="ARBA" id="ARBA00038019"/>
    </source>
</evidence>
<name>A0A0V1Q3G4_9ASCO</name>
<evidence type="ECO:0000256" key="4">
    <source>
        <dbReference type="ARBA" id="ARBA00023187"/>
    </source>
</evidence>
<dbReference type="InterPro" id="IPR059164">
    <property type="entry name" value="HAT_PRP39_C"/>
</dbReference>
<comment type="similarity">
    <text evidence="6">Belongs to the PRP39 family.</text>
</comment>
<evidence type="ECO:0000256" key="2">
    <source>
        <dbReference type="ARBA" id="ARBA00022664"/>
    </source>
</evidence>
<sequence length="775" mass="91862">MFSKSFRLPSDAIERCSRPVSSITEAQSLSQEHNLLADQDSEKLSTRTSRTSYVDTWKVQEQDINENPNDISKWDLLFKSFDDKFEELYDEQNVESINDEFKKFVYRSYSELLHRFPYLTNYWKDFLIFEYKLNGADASINVLSKSVDNFPHSIDLWTDYMSALITQYEGTSETSKQKEQIDFIRIQFDKALAYNGQHFLSHPLWDKLLEFETSINGENEEISREIFLSCLKVIRIPLYQYAQYYKKFMEINKRFSINDIFSMEQDKDLLIEEYLDRFNKSSIEELSLIEEHQIIDDYSYKIFTKTQAKVNEKWIYESAITVTEFSLQNYNQIEEESKKWMNYLNHEIENYRSLENENKDKSRQYEYVINIFERSLIPLCLNGNVWLKYLAFINSLHFKSEIKYEKMKAIYDLAINRFVPLDDNYIRFSYGIFFMKYNKFDLSNELFFELIKLFGASGSSKVYQKNDYLEAVSSLIKLWSQILDESKTTNVLEELIDNYFEKADRYSKRPGAAESNKEKDENSKEFTFDDSYVKILEKLLNDESICVIIDFYLNYLMKYLTPSTHIKIRKFFNRYYKESALQKSVKFWKFFIEFEGLVHHNMINLKKIVRHIQYNTQLPKSILDSLIDLNYDIVSSNVSEIFDTNANTGRSDDTLIMYDNDVSESLIVNSSARKRLSNNNYLIQELEEMKIAKSQNKYESGQPLVNREEELLKIIRKHADHPGIIVDHTPEISNKIMSQGNWISLDKDVVEVPNFPTFKNVEKASLPVVYPPNDI</sequence>
<evidence type="ECO:0000313" key="7">
    <source>
        <dbReference type="EMBL" id="KSA03070.1"/>
    </source>
</evidence>
<accession>A0A0V1Q3G4</accession>
<dbReference type="RefSeq" id="XP_015469172.1">
    <property type="nucleotide sequence ID" value="XM_015610034.1"/>
</dbReference>
<proteinExistence type="inferred from homology"/>
<keyword evidence="8" id="KW-1185">Reference proteome</keyword>
<dbReference type="SMART" id="SM00386">
    <property type="entry name" value="HAT"/>
    <property type="match status" value="5"/>
</dbReference>
<keyword evidence="4" id="KW-0508">mRNA splicing</keyword>
<protein>
    <recommendedName>
        <fullName evidence="9">Pre-mRNA-processing factor 39</fullName>
    </recommendedName>
</protein>
<evidence type="ECO:0000313" key="8">
    <source>
        <dbReference type="Proteomes" id="UP000054251"/>
    </source>
</evidence>
<gene>
    <name evidence="7" type="ORF">AC631_01204</name>
</gene>
<comment type="caution">
    <text evidence="7">The sequence shown here is derived from an EMBL/GenBank/DDBJ whole genome shotgun (WGS) entry which is preliminary data.</text>
</comment>
<reference evidence="7 8" key="1">
    <citation type="submission" date="2015-11" db="EMBL/GenBank/DDBJ databases">
        <title>The genome of Debaryomyces fabryi.</title>
        <authorList>
            <person name="Tafer H."/>
            <person name="Lopandic K."/>
        </authorList>
    </citation>
    <scope>NUCLEOTIDE SEQUENCE [LARGE SCALE GENOMIC DNA]</scope>
    <source>
        <strain evidence="7 8">CBS 789</strain>
    </source>
</reference>
<comment type="subcellular location">
    <subcellularLocation>
        <location evidence="1">Nucleus</location>
    </subcellularLocation>
</comment>
<dbReference type="SUPFAM" id="SSF48452">
    <property type="entry name" value="TPR-like"/>
    <property type="match status" value="1"/>
</dbReference>
<dbReference type="GO" id="GO:0030627">
    <property type="term" value="F:pre-mRNA 5'-splice site binding"/>
    <property type="evidence" value="ECO:0007669"/>
    <property type="project" value="TreeGrafter"/>
</dbReference>
<dbReference type="PANTHER" id="PTHR17204:SF5">
    <property type="entry name" value="PRE-MRNA-PROCESSING FACTOR 39"/>
    <property type="match status" value="1"/>
</dbReference>
<dbReference type="GO" id="GO:0000395">
    <property type="term" value="P:mRNA 5'-splice site recognition"/>
    <property type="evidence" value="ECO:0007669"/>
    <property type="project" value="TreeGrafter"/>
</dbReference>
<dbReference type="Gene3D" id="1.25.40.10">
    <property type="entry name" value="Tetratricopeptide repeat domain"/>
    <property type="match status" value="2"/>
</dbReference>
<evidence type="ECO:0000256" key="5">
    <source>
        <dbReference type="ARBA" id="ARBA00023242"/>
    </source>
</evidence>
<dbReference type="EMBL" id="LMYN01000015">
    <property type="protein sequence ID" value="KSA03070.1"/>
    <property type="molecule type" value="Genomic_DNA"/>
</dbReference>
<dbReference type="InterPro" id="IPR011990">
    <property type="entry name" value="TPR-like_helical_dom_sf"/>
</dbReference>
<dbReference type="AlphaFoldDB" id="A0A0V1Q3G4"/>
<keyword evidence="5" id="KW-0539">Nucleus</keyword>
<dbReference type="InterPro" id="IPR003107">
    <property type="entry name" value="HAT"/>
</dbReference>